<dbReference type="PANTHER" id="PTHR39339">
    <property type="entry name" value="SLR1444 PROTEIN"/>
    <property type="match status" value="1"/>
</dbReference>
<dbReference type="Gene3D" id="1.40.20.10">
    <property type="entry name" value="CHAD domain"/>
    <property type="match status" value="1"/>
</dbReference>
<dbReference type="EMBL" id="JAENJH010000003">
    <property type="protein sequence ID" value="MBK1785939.1"/>
    <property type="molecule type" value="Genomic_DNA"/>
</dbReference>
<gene>
    <name evidence="3" type="ORF">JHE00_16530</name>
</gene>
<dbReference type="RefSeq" id="WP_200318936.1">
    <property type="nucleotide sequence ID" value="NZ_JAENJH010000003.1"/>
</dbReference>
<evidence type="ECO:0000313" key="3">
    <source>
        <dbReference type="EMBL" id="MBK1785939.1"/>
    </source>
</evidence>
<feature type="region of interest" description="Disordered" evidence="1">
    <location>
        <begin position="70"/>
        <end position="96"/>
    </location>
</feature>
<feature type="domain" description="CHAD" evidence="2">
    <location>
        <begin position="221"/>
        <end position="510"/>
    </location>
</feature>
<dbReference type="PANTHER" id="PTHR39339:SF1">
    <property type="entry name" value="CHAD DOMAIN-CONTAINING PROTEIN"/>
    <property type="match status" value="1"/>
</dbReference>
<dbReference type="Pfam" id="PF05235">
    <property type="entry name" value="CHAD"/>
    <property type="match status" value="1"/>
</dbReference>
<name>A0A934QV82_9PSEU</name>
<dbReference type="Proteomes" id="UP000635245">
    <property type="component" value="Unassembled WGS sequence"/>
</dbReference>
<reference evidence="3" key="1">
    <citation type="submission" date="2020-12" db="EMBL/GenBank/DDBJ databases">
        <title>Prauserella sp. ASG 168, a novel actinomycete isolated from cave rock.</title>
        <authorList>
            <person name="Suriyachadkun C."/>
        </authorList>
    </citation>
    <scope>NUCLEOTIDE SEQUENCE</scope>
    <source>
        <strain evidence="3">ASG 168</strain>
    </source>
</reference>
<comment type="caution">
    <text evidence="3">The sequence shown here is derived from an EMBL/GenBank/DDBJ whole genome shotgun (WGS) entry which is preliminary data.</text>
</comment>
<dbReference type="AlphaFoldDB" id="A0A934QV82"/>
<dbReference type="SMART" id="SM00880">
    <property type="entry name" value="CHAD"/>
    <property type="match status" value="1"/>
</dbReference>
<dbReference type="PROSITE" id="PS51708">
    <property type="entry name" value="CHAD"/>
    <property type="match status" value="1"/>
</dbReference>
<accession>A0A934QV82</accession>
<protein>
    <submittedName>
        <fullName evidence="3">CHAD domain-containing protein</fullName>
    </submittedName>
</protein>
<evidence type="ECO:0000259" key="2">
    <source>
        <dbReference type="PROSITE" id="PS51708"/>
    </source>
</evidence>
<sequence length="522" mass="57051">MPKVSQPLTLRWHGEPARGEEQAVLAALAPAKADRYELAVGPRRTRTVTYLDTVDWRLHAKGIVLSHERASGPGTLTVDGRGEENSTRLTESPQWPARVEQLPEGEVRDGVAAAMWVRAVAPVVRARVVSREVAVLDDERKTVVRLDWVELTGTEPSATRPLVRVTLRPVLGYGGAAKRVRKALEACGDFAEIEDGGAYATLLEAEGIAPEESAPPAISADMPADVAVATALHGFAGVIAVNVDGVLDDIDTEFLHDLRVAVRRTRSLLKLAGDVLPPELVRRYGSGFKWLGDATTPTRDLDVYLLEFDTLAAGLVAGEPGDLAPFGELLASEREKARRALARTLRSQRFTRLIEGWQAGLADVLERDWSEQDGRLTAEALAAERVRGMVAKVIKRAKAITPDSPAEDVHRLRKRCKELRYLLEVVKPVCDATAHRAVIKDLKKVQDVLGAFQDGEVQSHSLRDYAERLQSSGRPPAATLLAMGELSASFVTMQRQARHDLTGALRKFLGPATHERIEDLLP</sequence>
<dbReference type="InterPro" id="IPR007899">
    <property type="entry name" value="CHAD_dom"/>
</dbReference>
<proteinExistence type="predicted"/>
<dbReference type="InterPro" id="IPR038186">
    <property type="entry name" value="CHAD_dom_sf"/>
</dbReference>
<keyword evidence="4" id="KW-1185">Reference proteome</keyword>
<evidence type="ECO:0000313" key="4">
    <source>
        <dbReference type="Proteomes" id="UP000635245"/>
    </source>
</evidence>
<evidence type="ECO:0000256" key="1">
    <source>
        <dbReference type="SAM" id="MobiDB-lite"/>
    </source>
</evidence>
<organism evidence="3 4">
    <name type="scientific">Prauserella cavernicola</name>
    <dbReference type="NCBI Taxonomy" id="2800127"/>
    <lineage>
        <taxon>Bacteria</taxon>
        <taxon>Bacillati</taxon>
        <taxon>Actinomycetota</taxon>
        <taxon>Actinomycetes</taxon>
        <taxon>Pseudonocardiales</taxon>
        <taxon>Pseudonocardiaceae</taxon>
        <taxon>Prauserella</taxon>
    </lineage>
</organism>